<feature type="transmembrane region" description="Helical" evidence="8">
    <location>
        <begin position="231"/>
        <end position="251"/>
    </location>
</feature>
<dbReference type="NCBIfam" id="TIGR00835">
    <property type="entry name" value="agcS"/>
    <property type="match status" value="1"/>
</dbReference>
<feature type="transmembrane region" description="Helical" evidence="8">
    <location>
        <begin position="430"/>
        <end position="449"/>
    </location>
</feature>
<dbReference type="GO" id="GO:0005886">
    <property type="term" value="C:plasma membrane"/>
    <property type="evidence" value="ECO:0007669"/>
    <property type="project" value="UniProtKB-SubCell"/>
</dbReference>
<feature type="transmembrane region" description="Helical" evidence="8">
    <location>
        <begin position="257"/>
        <end position="281"/>
    </location>
</feature>
<keyword evidence="5 8" id="KW-0812">Transmembrane</keyword>
<comment type="caution">
    <text evidence="9">The sequence shown here is derived from an EMBL/GenBank/DDBJ whole genome shotgun (WGS) entry which is preliminary data.</text>
</comment>
<evidence type="ECO:0000256" key="5">
    <source>
        <dbReference type="ARBA" id="ARBA00022692"/>
    </source>
</evidence>
<dbReference type="Gene3D" id="1.20.1740.10">
    <property type="entry name" value="Amino acid/polyamine transporter I"/>
    <property type="match status" value="1"/>
</dbReference>
<evidence type="ECO:0000256" key="3">
    <source>
        <dbReference type="ARBA" id="ARBA00022448"/>
    </source>
</evidence>
<keyword evidence="7 8" id="KW-0472">Membrane</keyword>
<feature type="transmembrane region" description="Helical" evidence="8">
    <location>
        <begin position="22"/>
        <end position="47"/>
    </location>
</feature>
<feature type="transmembrane region" description="Helical" evidence="8">
    <location>
        <begin position="163"/>
        <end position="182"/>
    </location>
</feature>
<feature type="transmembrane region" description="Helical" evidence="8">
    <location>
        <begin position="202"/>
        <end position="224"/>
    </location>
</feature>
<evidence type="ECO:0000256" key="4">
    <source>
        <dbReference type="ARBA" id="ARBA00022475"/>
    </source>
</evidence>
<keyword evidence="3 8" id="KW-0813">Transport</keyword>
<organism evidence="9 10">
    <name type="scientific">Sphingomicrobium lutaoense</name>
    <dbReference type="NCBI Taxonomy" id="515949"/>
    <lineage>
        <taxon>Bacteria</taxon>
        <taxon>Pseudomonadati</taxon>
        <taxon>Pseudomonadota</taxon>
        <taxon>Alphaproteobacteria</taxon>
        <taxon>Sphingomonadales</taxon>
        <taxon>Sphingomonadaceae</taxon>
        <taxon>Sphingomicrobium</taxon>
    </lineage>
</organism>
<gene>
    <name evidence="9" type="ORF">FHS50_000498</name>
</gene>
<protein>
    <submittedName>
        <fullName evidence="9">AGCS family alanine or glycine:cation symporter</fullName>
    </submittedName>
</protein>
<evidence type="ECO:0000313" key="10">
    <source>
        <dbReference type="Proteomes" id="UP000578569"/>
    </source>
</evidence>
<name>A0A839Z1L1_9SPHN</name>
<sequence>MLNWASSAIDALGNAVFFEVEILGAQVGLIVIWLALPMLFFTFYLGFVNLRGFTHGLATVRGRLAPSDGSGEMTQFQALSTALSGTVGLGNIAGVAVALAMGGPGAIFWMFVIGWFAMTLKFSEVTLGMKYREEMPDGTVRGGPMYTLKNGLAARGHPRLGKWAGGIYAFFAIFAALPMFQVNQSFSQAGNVFGLGDDTGTALLYGLVLSFFTALVIFGGARWLGRVTAAIVPTMGSIYLLGILIILIVGFDEIPAALAAIVGDAFTGEAAAGGAIGAFVVGMRRAVFSTEAGTGSSVMAHVHARTREPVSEGMVALLEPFIDTVVICSLGGLALVVAGTWVDPALDDIGITSQAFANVAWWMPYLLAAAVILFAYSTICAWGFYGAQAWGYLFGGSRAALMTYKLLFIALLPAGAIFSLDIVISFVDSAFFLMAVPNVIALYLFAPELKAMLADYRARKMAPGNRE</sequence>
<proteinExistence type="inferred from homology"/>
<evidence type="ECO:0000256" key="7">
    <source>
        <dbReference type="ARBA" id="ARBA00023136"/>
    </source>
</evidence>
<reference evidence="9 10" key="1">
    <citation type="submission" date="2020-08" db="EMBL/GenBank/DDBJ databases">
        <title>Genomic Encyclopedia of Type Strains, Phase IV (KMG-IV): sequencing the most valuable type-strain genomes for metagenomic binning, comparative biology and taxonomic classification.</title>
        <authorList>
            <person name="Goeker M."/>
        </authorList>
    </citation>
    <scope>NUCLEOTIDE SEQUENCE [LARGE SCALE GENOMIC DNA]</scope>
    <source>
        <strain evidence="9 10">DSM 24194</strain>
    </source>
</reference>
<dbReference type="PRINTS" id="PR00175">
    <property type="entry name" value="NAALASMPORT"/>
</dbReference>
<feature type="transmembrane region" description="Helical" evidence="8">
    <location>
        <begin position="321"/>
        <end position="342"/>
    </location>
</feature>
<feature type="transmembrane region" description="Helical" evidence="8">
    <location>
        <begin position="406"/>
        <end position="424"/>
    </location>
</feature>
<keyword evidence="4" id="KW-1003">Cell membrane</keyword>
<evidence type="ECO:0000256" key="6">
    <source>
        <dbReference type="ARBA" id="ARBA00022989"/>
    </source>
</evidence>
<evidence type="ECO:0000256" key="1">
    <source>
        <dbReference type="ARBA" id="ARBA00004651"/>
    </source>
</evidence>
<dbReference type="RefSeq" id="WP_183932817.1">
    <property type="nucleotide sequence ID" value="NZ_JACICF010000001.1"/>
</dbReference>
<dbReference type="Proteomes" id="UP000578569">
    <property type="component" value="Unassembled WGS sequence"/>
</dbReference>
<keyword evidence="10" id="KW-1185">Reference proteome</keyword>
<comment type="similarity">
    <text evidence="2 8">Belongs to the alanine or glycine:cation symporter (AGCS) (TC 2.A.25) family.</text>
</comment>
<keyword evidence="6 8" id="KW-1133">Transmembrane helix</keyword>
<dbReference type="InterPro" id="IPR001463">
    <property type="entry name" value="Na/Ala_symport"/>
</dbReference>
<evidence type="ECO:0000313" key="9">
    <source>
        <dbReference type="EMBL" id="MBB3763475.1"/>
    </source>
</evidence>
<accession>A0A839Z1L1</accession>
<keyword evidence="8" id="KW-0997">Cell inner membrane</keyword>
<dbReference type="PANTHER" id="PTHR30330:SF3">
    <property type="entry name" value="TRANSCRIPTIONAL REGULATOR, LRP FAMILY"/>
    <property type="match status" value="1"/>
</dbReference>
<dbReference type="PANTHER" id="PTHR30330">
    <property type="entry name" value="AGSS FAMILY TRANSPORTER, SODIUM-ALANINE"/>
    <property type="match status" value="1"/>
</dbReference>
<evidence type="ECO:0000256" key="2">
    <source>
        <dbReference type="ARBA" id="ARBA00009261"/>
    </source>
</evidence>
<feature type="transmembrane region" description="Helical" evidence="8">
    <location>
        <begin position="78"/>
        <end position="100"/>
    </location>
</feature>
<keyword evidence="8" id="KW-0769">Symport</keyword>
<evidence type="ECO:0000256" key="8">
    <source>
        <dbReference type="RuleBase" id="RU363064"/>
    </source>
</evidence>
<dbReference type="Pfam" id="PF01235">
    <property type="entry name" value="Na_Ala_symp"/>
    <property type="match status" value="1"/>
</dbReference>
<feature type="transmembrane region" description="Helical" evidence="8">
    <location>
        <begin position="362"/>
        <end position="385"/>
    </location>
</feature>
<feature type="transmembrane region" description="Helical" evidence="8">
    <location>
        <begin position="106"/>
        <end position="123"/>
    </location>
</feature>
<dbReference type="AlphaFoldDB" id="A0A839Z1L1"/>
<comment type="subcellular location">
    <subcellularLocation>
        <location evidence="8">Cell inner membrane</location>
        <topology evidence="8">Multi-pass membrane protein</topology>
    </subcellularLocation>
    <subcellularLocation>
        <location evidence="1">Cell membrane</location>
        <topology evidence="1">Multi-pass membrane protein</topology>
    </subcellularLocation>
</comment>
<dbReference type="GO" id="GO:0005283">
    <property type="term" value="F:amino acid:sodium symporter activity"/>
    <property type="evidence" value="ECO:0007669"/>
    <property type="project" value="InterPro"/>
</dbReference>
<dbReference type="EMBL" id="JACICF010000001">
    <property type="protein sequence ID" value="MBB3763475.1"/>
    <property type="molecule type" value="Genomic_DNA"/>
</dbReference>